<dbReference type="EMBL" id="JAINUF010000001">
    <property type="protein sequence ID" value="KAJ8379480.1"/>
    <property type="molecule type" value="Genomic_DNA"/>
</dbReference>
<comment type="caution">
    <text evidence="2">The sequence shown here is derived from an EMBL/GenBank/DDBJ whole genome shotgun (WGS) entry which is preliminary data.</text>
</comment>
<evidence type="ECO:0008006" key="4">
    <source>
        <dbReference type="Google" id="ProtNLM"/>
    </source>
</evidence>
<sequence length="90" mass="9394">MTPGVKISCLAFSILFLEHRSPAAIKSGGGVRDGAGRAGRRVCRSCQGQFPAEMSRRRAGFGTHAASASAFPAYHAPAPHPRASESLGQD</sequence>
<evidence type="ECO:0000256" key="1">
    <source>
        <dbReference type="SAM" id="SignalP"/>
    </source>
</evidence>
<reference evidence="2" key="1">
    <citation type="journal article" date="2023" name="Science">
        <title>Genome structures resolve the early diversification of teleost fishes.</title>
        <authorList>
            <person name="Parey E."/>
            <person name="Louis A."/>
            <person name="Montfort J."/>
            <person name="Bouchez O."/>
            <person name="Roques C."/>
            <person name="Iampietro C."/>
            <person name="Lluch J."/>
            <person name="Castinel A."/>
            <person name="Donnadieu C."/>
            <person name="Desvignes T."/>
            <person name="Floi Bucao C."/>
            <person name="Jouanno E."/>
            <person name="Wen M."/>
            <person name="Mejri S."/>
            <person name="Dirks R."/>
            <person name="Jansen H."/>
            <person name="Henkel C."/>
            <person name="Chen W.J."/>
            <person name="Zahm M."/>
            <person name="Cabau C."/>
            <person name="Klopp C."/>
            <person name="Thompson A.W."/>
            <person name="Robinson-Rechavi M."/>
            <person name="Braasch I."/>
            <person name="Lecointre G."/>
            <person name="Bobe J."/>
            <person name="Postlethwait J.H."/>
            <person name="Berthelot C."/>
            <person name="Roest Crollius H."/>
            <person name="Guiguen Y."/>
        </authorList>
    </citation>
    <scope>NUCLEOTIDE SEQUENCE</scope>
    <source>
        <strain evidence="2">WJC10195</strain>
    </source>
</reference>
<proteinExistence type="predicted"/>
<evidence type="ECO:0000313" key="3">
    <source>
        <dbReference type="Proteomes" id="UP001152622"/>
    </source>
</evidence>
<dbReference type="Proteomes" id="UP001152622">
    <property type="component" value="Chromosome 1"/>
</dbReference>
<feature type="chain" id="PRO_5040360836" description="Secreted protein" evidence="1">
    <location>
        <begin position="24"/>
        <end position="90"/>
    </location>
</feature>
<keyword evidence="1" id="KW-0732">Signal</keyword>
<evidence type="ECO:0000313" key="2">
    <source>
        <dbReference type="EMBL" id="KAJ8379480.1"/>
    </source>
</evidence>
<gene>
    <name evidence="2" type="ORF">SKAU_G00002580</name>
</gene>
<name>A0A9Q1G9G0_SYNKA</name>
<protein>
    <recommendedName>
        <fullName evidence="4">Secreted protein</fullName>
    </recommendedName>
</protein>
<keyword evidence="3" id="KW-1185">Reference proteome</keyword>
<feature type="signal peptide" evidence="1">
    <location>
        <begin position="1"/>
        <end position="23"/>
    </location>
</feature>
<accession>A0A9Q1G9G0</accession>
<dbReference type="AlphaFoldDB" id="A0A9Q1G9G0"/>
<organism evidence="2 3">
    <name type="scientific">Synaphobranchus kaupii</name>
    <name type="common">Kaup's arrowtooth eel</name>
    <dbReference type="NCBI Taxonomy" id="118154"/>
    <lineage>
        <taxon>Eukaryota</taxon>
        <taxon>Metazoa</taxon>
        <taxon>Chordata</taxon>
        <taxon>Craniata</taxon>
        <taxon>Vertebrata</taxon>
        <taxon>Euteleostomi</taxon>
        <taxon>Actinopterygii</taxon>
        <taxon>Neopterygii</taxon>
        <taxon>Teleostei</taxon>
        <taxon>Anguilliformes</taxon>
        <taxon>Synaphobranchidae</taxon>
        <taxon>Synaphobranchus</taxon>
    </lineage>
</organism>